<protein>
    <submittedName>
        <fullName evidence="1">Uncharacterized protein</fullName>
    </submittedName>
</protein>
<feature type="non-terminal residue" evidence="1">
    <location>
        <position position="105"/>
    </location>
</feature>
<proteinExistence type="predicted"/>
<reference evidence="1" key="1">
    <citation type="journal article" date="2023" name="Genome Biol. Evol.">
        <title>Long-read-based Genome Assembly of Drosophila gunungcola Reveals Fewer Chemosensory Genes in Flower-breeding Species.</title>
        <authorList>
            <person name="Negi A."/>
            <person name="Liao B.Y."/>
            <person name="Yeh S.D."/>
        </authorList>
    </citation>
    <scope>NUCLEOTIDE SEQUENCE</scope>
    <source>
        <strain evidence="1">Sukarami</strain>
    </source>
</reference>
<name>A0A9P9YQT9_9MUSC</name>
<keyword evidence="2" id="KW-1185">Reference proteome</keyword>
<accession>A0A9P9YQT9</accession>
<comment type="caution">
    <text evidence="1">The sequence shown here is derived from an EMBL/GenBank/DDBJ whole genome shotgun (WGS) entry which is preliminary data.</text>
</comment>
<gene>
    <name evidence="1" type="ORF">M5D96_005629</name>
</gene>
<organism evidence="1 2">
    <name type="scientific">Drosophila gunungcola</name>
    <name type="common">fruit fly</name>
    <dbReference type="NCBI Taxonomy" id="103775"/>
    <lineage>
        <taxon>Eukaryota</taxon>
        <taxon>Metazoa</taxon>
        <taxon>Ecdysozoa</taxon>
        <taxon>Arthropoda</taxon>
        <taxon>Hexapoda</taxon>
        <taxon>Insecta</taxon>
        <taxon>Pterygota</taxon>
        <taxon>Neoptera</taxon>
        <taxon>Endopterygota</taxon>
        <taxon>Diptera</taxon>
        <taxon>Brachycera</taxon>
        <taxon>Muscomorpha</taxon>
        <taxon>Ephydroidea</taxon>
        <taxon>Drosophilidae</taxon>
        <taxon>Drosophila</taxon>
        <taxon>Sophophora</taxon>
    </lineage>
</organism>
<dbReference type="AlphaFoldDB" id="A0A9P9YQT9"/>
<dbReference type="EMBL" id="JAMKOV010000003">
    <property type="protein sequence ID" value="KAI8041371.1"/>
    <property type="molecule type" value="Genomic_DNA"/>
</dbReference>
<sequence length="105" mass="12058">GLLHCPSTRRVCALRFPVSSIRTRRCVPNYIHDIHRGQQKCVGSQINTQENVCPPTSDPRKFPPPQWLLCLCSQNVFRVGERRSGGLHRNALERKAKFALKNRRP</sequence>
<evidence type="ECO:0000313" key="2">
    <source>
        <dbReference type="Proteomes" id="UP001059596"/>
    </source>
</evidence>
<evidence type="ECO:0000313" key="1">
    <source>
        <dbReference type="EMBL" id="KAI8041371.1"/>
    </source>
</evidence>
<dbReference type="Proteomes" id="UP001059596">
    <property type="component" value="Unassembled WGS sequence"/>
</dbReference>